<keyword evidence="1" id="KW-0677">Repeat</keyword>
<dbReference type="GeneID" id="106162104"/>
<feature type="compositionally biased region" description="Low complexity" evidence="4">
    <location>
        <begin position="444"/>
        <end position="482"/>
    </location>
</feature>
<dbReference type="InParanoid" id="A0A1S3I927"/>
<feature type="region of interest" description="Disordered" evidence="4">
    <location>
        <begin position="684"/>
        <end position="723"/>
    </location>
</feature>
<dbReference type="Gene3D" id="1.25.40.20">
    <property type="entry name" value="Ankyrin repeat-containing domain"/>
    <property type="match status" value="2"/>
</dbReference>
<feature type="repeat" description="ANK" evidence="3">
    <location>
        <begin position="855"/>
        <end position="887"/>
    </location>
</feature>
<feature type="compositionally biased region" description="Basic and acidic residues" evidence="4">
    <location>
        <begin position="10"/>
        <end position="20"/>
    </location>
</feature>
<dbReference type="RefSeq" id="XP_013394693.1">
    <property type="nucleotide sequence ID" value="XM_013539239.1"/>
</dbReference>
<feature type="repeat" description="ANK" evidence="3">
    <location>
        <begin position="977"/>
        <end position="999"/>
    </location>
</feature>
<dbReference type="Proteomes" id="UP000085678">
    <property type="component" value="Unplaced"/>
</dbReference>
<dbReference type="SMART" id="SM00248">
    <property type="entry name" value="ANK"/>
    <property type="match status" value="6"/>
</dbReference>
<name>A0A1S3I927_LINAN</name>
<dbReference type="PANTHER" id="PTHR46680">
    <property type="entry name" value="NF-KAPPA-B INHIBITOR ALPHA"/>
    <property type="match status" value="1"/>
</dbReference>
<evidence type="ECO:0000313" key="6">
    <source>
        <dbReference type="RefSeq" id="XP_013394693.1"/>
    </source>
</evidence>
<sequence>MAAVLATKVHVHESVDHKENAPTMGKAEDPENQDIPQPDKESASNAKAINTEVSAESETTTTASDGDDNKTVVSGVASNAVLEDITDAMSALTVESKNKQEAADIAADLQKLSIKPTITEKERDATDEDEEEEEKGSNLFGVEDDNTSKLRMGLASRGPGQEWMRGTIGHMGGVDYEATCYHDVLSGKRRYEDSPAPPKFYRGPAESEDTVGRQNTNWSGLNNLNKDDPTAVENKPLNIDVTYNQRGFSGGHCLVQTSDNWSNNSTLNTFTVPGSETTEPFFDIDELLGIVTDDEYSQKQQEEQLYQKLSYQIASAKANASANAHAKMLSEQRQQHMRRAINQRQHLDSTGQSPVPSPEYPNQNESPPPANQYHGYYGNNANVVAKQQGYKASSMSQMSMTSTSTQQGQGQTQYLFQARQTYQQLPPYPKGGMGVQGMTALPSYQQSQVPPQKQHQAPGYTSHGSPATAGSSSPARPASTSVPSPPMSHMSQGVPSPCSVYSMSHSSQGVPSPAESAYSMSSQGIPSPGSGYNVGSPQAISSVRQSSVSNTSTGVPSPYSQGAPSPQASVSSLPSEDSQYVFSPDDLEHLSDVISVIEKDSMDIRKQSSSGACQGPYSPPQHVGSPASVQGLVQPNITAASAPMMSANPALTTSSVPMVTTAVPVSTTSNPATIIIIAPQVQQQQGGKKLPKLAPKPASPQSVGGSVSGSPAQGQMGCGSPPSTISAVKPAVATTTAGSFKPSQQDGVFKVPPVPGCSKQPPPRLNIGTPTPVTQFGSSLPPTPTTPGGTPQKLLIARRCVANMKSAEITAQDEDGDTYLHIAVCQKDPHLVKALLERITREDTLQVVMNMKNKMDQTALYLATVTRQPQVVEMLLGQGADPNLQARIVTNGTKSLESRGPLHVAAGCGDLATIQILLRNQWLNLDAKNSEGLTALHCAAAGHKKIDPETRQEIDSIDIITCLINRGAKMDVVDGKSGKTPLHYAIESKDVDLVKKMLEIKGSDQILKIKAFDENTCLHIAAGLQMPDVDTHKRMIRLLMNKGADPNEKNHEKNKPKDLVFNHNEEIVNILSGKPTARRMDPSSQSYEMPQSVYGGGMQAPPPPTYYSCNVVAADTLGMNITPGMQQQHLMHPAMQHYGQHLEQQHFA</sequence>
<feature type="compositionally biased region" description="Acidic residues" evidence="4">
    <location>
        <begin position="125"/>
        <end position="134"/>
    </location>
</feature>
<organism evidence="5 6">
    <name type="scientific">Lingula anatina</name>
    <name type="common">Brachiopod</name>
    <name type="synonym">Lingula unguis</name>
    <dbReference type="NCBI Taxonomy" id="7574"/>
    <lineage>
        <taxon>Eukaryota</taxon>
        <taxon>Metazoa</taxon>
        <taxon>Spiralia</taxon>
        <taxon>Lophotrochozoa</taxon>
        <taxon>Brachiopoda</taxon>
        <taxon>Linguliformea</taxon>
        <taxon>Lingulata</taxon>
        <taxon>Lingulida</taxon>
        <taxon>Linguloidea</taxon>
        <taxon>Lingulidae</taxon>
        <taxon>Lingula</taxon>
    </lineage>
</organism>
<feature type="compositionally biased region" description="Low complexity" evidence="4">
    <location>
        <begin position="51"/>
        <end position="64"/>
    </location>
</feature>
<dbReference type="OrthoDB" id="10254947at2759"/>
<feature type="region of interest" description="Disordered" evidence="4">
    <location>
        <begin position="444"/>
        <end position="581"/>
    </location>
</feature>
<feature type="compositionally biased region" description="Low complexity" evidence="4">
    <location>
        <begin position="541"/>
        <end position="553"/>
    </location>
</feature>
<dbReference type="Pfam" id="PF12796">
    <property type="entry name" value="Ank_2"/>
    <property type="match status" value="2"/>
</dbReference>
<gene>
    <name evidence="6" type="primary">LOC106162104</name>
</gene>
<dbReference type="AlphaFoldDB" id="A0A1S3I927"/>
<dbReference type="GO" id="GO:0005829">
    <property type="term" value="C:cytosol"/>
    <property type="evidence" value="ECO:0007669"/>
    <property type="project" value="TreeGrafter"/>
</dbReference>
<dbReference type="STRING" id="7574.A0A1S3I927"/>
<dbReference type="PRINTS" id="PR01415">
    <property type="entry name" value="ANKYRIN"/>
</dbReference>
<dbReference type="SUPFAM" id="SSF48403">
    <property type="entry name" value="Ankyrin repeat"/>
    <property type="match status" value="1"/>
</dbReference>
<feature type="compositionally biased region" description="Polar residues" evidence="4">
    <location>
        <begin position="489"/>
        <end position="510"/>
    </location>
</feature>
<feature type="region of interest" description="Disordered" evidence="4">
    <location>
        <begin position="605"/>
        <end position="628"/>
    </location>
</feature>
<dbReference type="PROSITE" id="PS50088">
    <property type="entry name" value="ANK_REPEAT"/>
    <property type="match status" value="3"/>
</dbReference>
<dbReference type="InterPro" id="IPR051070">
    <property type="entry name" value="NF-kappa-B_inhibitor"/>
</dbReference>
<dbReference type="GO" id="GO:0071356">
    <property type="term" value="P:cellular response to tumor necrosis factor"/>
    <property type="evidence" value="ECO:0007669"/>
    <property type="project" value="TreeGrafter"/>
</dbReference>
<dbReference type="PANTHER" id="PTHR46680:SF3">
    <property type="entry name" value="NF-KAPPA-B INHIBITOR CACTUS"/>
    <property type="match status" value="1"/>
</dbReference>
<feature type="repeat" description="ANK" evidence="3">
    <location>
        <begin position="1013"/>
        <end position="1051"/>
    </location>
</feature>
<dbReference type="GO" id="GO:0051059">
    <property type="term" value="F:NF-kappaB binding"/>
    <property type="evidence" value="ECO:0007669"/>
    <property type="project" value="TreeGrafter"/>
</dbReference>
<dbReference type="InterPro" id="IPR036770">
    <property type="entry name" value="Ankyrin_rpt-contain_sf"/>
</dbReference>
<protein>
    <submittedName>
        <fullName evidence="6">Uncharacterized protein LOC106162104</fullName>
    </submittedName>
</protein>
<evidence type="ECO:0000313" key="5">
    <source>
        <dbReference type="Proteomes" id="UP000085678"/>
    </source>
</evidence>
<feature type="compositionally biased region" description="Polar residues" evidence="4">
    <location>
        <begin position="346"/>
        <end position="365"/>
    </location>
</feature>
<accession>A0A1S3I927</accession>
<evidence type="ECO:0000256" key="3">
    <source>
        <dbReference type="PROSITE-ProRule" id="PRU00023"/>
    </source>
</evidence>
<reference evidence="6" key="1">
    <citation type="submission" date="2025-08" db="UniProtKB">
        <authorList>
            <consortium name="RefSeq"/>
        </authorList>
    </citation>
    <scope>IDENTIFICATION</scope>
    <source>
        <tissue evidence="6">Gonads</tissue>
    </source>
</reference>
<feature type="region of interest" description="Disordered" evidence="4">
    <location>
        <begin position="346"/>
        <end position="377"/>
    </location>
</feature>
<feature type="region of interest" description="Disordered" evidence="4">
    <location>
        <begin position="1"/>
        <end position="72"/>
    </location>
</feature>
<evidence type="ECO:0000256" key="1">
    <source>
        <dbReference type="ARBA" id="ARBA00022737"/>
    </source>
</evidence>
<feature type="compositionally biased region" description="Polar residues" evidence="4">
    <location>
        <begin position="554"/>
        <end position="581"/>
    </location>
</feature>
<proteinExistence type="predicted"/>
<evidence type="ECO:0000256" key="2">
    <source>
        <dbReference type="ARBA" id="ARBA00023043"/>
    </source>
</evidence>
<keyword evidence="5" id="KW-1185">Reference proteome</keyword>
<dbReference type="InterPro" id="IPR002110">
    <property type="entry name" value="Ankyrin_rpt"/>
</dbReference>
<dbReference type="PROSITE" id="PS50297">
    <property type="entry name" value="ANK_REP_REGION"/>
    <property type="match status" value="2"/>
</dbReference>
<feature type="compositionally biased region" description="Polar residues" evidence="4">
    <location>
        <begin position="212"/>
        <end position="224"/>
    </location>
</feature>
<dbReference type="KEGG" id="lak:106162104"/>
<feature type="region of interest" description="Disordered" evidence="4">
    <location>
        <begin position="117"/>
        <end position="145"/>
    </location>
</feature>
<feature type="compositionally biased region" description="Low complexity" evidence="4">
    <location>
        <begin position="684"/>
        <end position="715"/>
    </location>
</feature>
<feature type="region of interest" description="Disordered" evidence="4">
    <location>
        <begin position="193"/>
        <end position="233"/>
    </location>
</feature>
<evidence type="ECO:0000256" key="4">
    <source>
        <dbReference type="SAM" id="MobiDB-lite"/>
    </source>
</evidence>
<keyword evidence="2 3" id="KW-0040">ANK repeat</keyword>